<dbReference type="OrthoDB" id="3362246at2759"/>
<dbReference type="GeneID" id="59341837"/>
<organism evidence="2 3">
    <name type="scientific">Mycena indigotica</name>
    <dbReference type="NCBI Taxonomy" id="2126181"/>
    <lineage>
        <taxon>Eukaryota</taxon>
        <taxon>Fungi</taxon>
        <taxon>Dikarya</taxon>
        <taxon>Basidiomycota</taxon>
        <taxon>Agaricomycotina</taxon>
        <taxon>Agaricomycetes</taxon>
        <taxon>Agaricomycetidae</taxon>
        <taxon>Agaricales</taxon>
        <taxon>Marasmiineae</taxon>
        <taxon>Mycenaceae</taxon>
        <taxon>Mycena</taxon>
    </lineage>
</organism>
<sequence>MRLIPAIVVLFSPIFAVALTVNTPPLVKVYRHCLPTSASFMERRNPTILPDHHSWSALVFFSLCNMDLYDPGGQISALPLKSFDPTDAAFVTWTVDIAVGTAITFSLKDNTGDTAFSDQVTVLAGSDSSCVNSSSSLDDPEHNELWAQSVSVHLSGTFYQCLWDSSEQLGGK</sequence>
<dbReference type="Proteomes" id="UP000636479">
    <property type="component" value="Unassembled WGS sequence"/>
</dbReference>
<dbReference type="PANTHER" id="PTHR37487">
    <property type="entry name" value="CHROMOSOME 1, WHOLE GENOME SHOTGUN SEQUENCE"/>
    <property type="match status" value="1"/>
</dbReference>
<evidence type="ECO:0000313" key="2">
    <source>
        <dbReference type="EMBL" id="KAF7312308.1"/>
    </source>
</evidence>
<protein>
    <submittedName>
        <fullName evidence="2">BZ3500-MvSof-1268-A1-R1-Chr3-1g05649 protein</fullName>
    </submittedName>
</protein>
<gene>
    <name evidence="2" type="ORF">MIND_00243800</name>
</gene>
<name>A0A8H6T757_9AGAR</name>
<feature type="signal peptide" evidence="1">
    <location>
        <begin position="1"/>
        <end position="18"/>
    </location>
</feature>
<dbReference type="AlphaFoldDB" id="A0A8H6T757"/>
<feature type="chain" id="PRO_5034470954" evidence="1">
    <location>
        <begin position="19"/>
        <end position="172"/>
    </location>
</feature>
<evidence type="ECO:0000313" key="3">
    <source>
        <dbReference type="Proteomes" id="UP000636479"/>
    </source>
</evidence>
<dbReference type="EMBL" id="JACAZF010000002">
    <property type="protein sequence ID" value="KAF7312308.1"/>
    <property type="molecule type" value="Genomic_DNA"/>
</dbReference>
<keyword evidence="1" id="KW-0732">Signal</keyword>
<accession>A0A8H6T757</accession>
<reference evidence="2" key="1">
    <citation type="submission" date="2020-05" db="EMBL/GenBank/DDBJ databases">
        <title>Mycena genomes resolve the evolution of fungal bioluminescence.</title>
        <authorList>
            <person name="Tsai I.J."/>
        </authorList>
    </citation>
    <scope>NUCLEOTIDE SEQUENCE</scope>
    <source>
        <strain evidence="2">171206Taipei</strain>
    </source>
</reference>
<dbReference type="RefSeq" id="XP_037224416.1">
    <property type="nucleotide sequence ID" value="XM_037359321.1"/>
</dbReference>
<proteinExistence type="predicted"/>
<dbReference type="PANTHER" id="PTHR37487:SF2">
    <property type="entry name" value="EXPRESSED PROTEIN"/>
    <property type="match status" value="1"/>
</dbReference>
<comment type="caution">
    <text evidence="2">The sequence shown here is derived from an EMBL/GenBank/DDBJ whole genome shotgun (WGS) entry which is preliminary data.</text>
</comment>
<keyword evidence="3" id="KW-1185">Reference proteome</keyword>
<evidence type="ECO:0000256" key="1">
    <source>
        <dbReference type="SAM" id="SignalP"/>
    </source>
</evidence>